<sequence length="488" mass="55332">MSQSKMSNVPTKANIEGFVKRGYTLVEPSLSEDFHRDVYTQLSRVFQSMHNDFNPHNNILPMVPQLWKVLDDPVVQQTITSILGENYLLHVHRHPHISRGQPKQKTPAMRQPFHKDGHAVKPRPRHREPWWLIMFYYPQTVDLHNGPTGLLPGTHVLPELGVEEDWYNPPKIEQKRDQLFLTDQYVQPNIHPLTCKAGSVAFTHFDIGHGAMMNGTEFDRFACKFVIMRTQRPTDRGGEEFKLKDPVSRHIGRWLGYSTQENENISFADWKAAFINSEIRERVNALYMSASVDDKSAVRDTLLKDISNRLPSENGDWILDIADASNGLALLGEPEPIEGLLNKDNEGYLINGCFSAGQAGDPVFVPRLNELVKHQNPLVQRHAMSALGLIGPTPNQNETISALDSVIRSSSDWDLKVYAIQALIRQGALSETIPGLAIAAKDANTYVNAFAIEQLCRIDDDRARSAVIEPLRRHRWMEDPRYEQGKSL</sequence>
<evidence type="ECO:0000313" key="2">
    <source>
        <dbReference type="EMBL" id="RZO76863.1"/>
    </source>
</evidence>
<reference evidence="2 3" key="1">
    <citation type="submission" date="2019-02" db="EMBL/GenBank/DDBJ databases">
        <title>Prokaryotic population dynamics and viral predation in marine succession experiment using metagenomics: the confinement effect.</title>
        <authorList>
            <person name="Haro-Moreno J.M."/>
            <person name="Rodriguez-Valera F."/>
            <person name="Lopez-Perez M."/>
        </authorList>
    </citation>
    <scope>NUCLEOTIDE SEQUENCE [LARGE SCALE GENOMIC DNA]</scope>
    <source>
        <strain evidence="2">MED-G157</strain>
    </source>
</reference>
<dbReference type="InterPro" id="IPR008775">
    <property type="entry name" value="Phytyl_CoA_dOase-like"/>
</dbReference>
<dbReference type="GO" id="GO:0016706">
    <property type="term" value="F:2-oxoglutarate-dependent dioxygenase activity"/>
    <property type="evidence" value="ECO:0007669"/>
    <property type="project" value="UniProtKB-ARBA"/>
</dbReference>
<organism evidence="2 3">
    <name type="scientific">OM182 bacterium</name>
    <dbReference type="NCBI Taxonomy" id="2510334"/>
    <lineage>
        <taxon>Bacteria</taxon>
        <taxon>Pseudomonadati</taxon>
        <taxon>Pseudomonadota</taxon>
        <taxon>Gammaproteobacteria</taxon>
        <taxon>OMG group</taxon>
        <taxon>OM182 clade</taxon>
    </lineage>
</organism>
<dbReference type="Proteomes" id="UP000316199">
    <property type="component" value="Unassembled WGS sequence"/>
</dbReference>
<accession>A0A520S310</accession>
<evidence type="ECO:0000313" key="3">
    <source>
        <dbReference type="Proteomes" id="UP000316199"/>
    </source>
</evidence>
<dbReference type="Pfam" id="PF13646">
    <property type="entry name" value="HEAT_2"/>
    <property type="match status" value="1"/>
</dbReference>
<dbReference type="Gene3D" id="2.60.120.620">
    <property type="entry name" value="q2cbj1_9rhob like domain"/>
    <property type="match status" value="1"/>
</dbReference>
<dbReference type="InterPro" id="IPR016024">
    <property type="entry name" value="ARM-type_fold"/>
</dbReference>
<dbReference type="EMBL" id="SHAG01000007">
    <property type="protein sequence ID" value="RZO76863.1"/>
    <property type="molecule type" value="Genomic_DNA"/>
</dbReference>
<evidence type="ECO:0008006" key="4">
    <source>
        <dbReference type="Google" id="ProtNLM"/>
    </source>
</evidence>
<comment type="caution">
    <text evidence="2">The sequence shown here is derived from an EMBL/GenBank/DDBJ whole genome shotgun (WGS) entry which is preliminary data.</text>
</comment>
<dbReference type="Pfam" id="PF05721">
    <property type="entry name" value="PhyH"/>
    <property type="match status" value="1"/>
</dbReference>
<dbReference type="AlphaFoldDB" id="A0A520S310"/>
<dbReference type="Gene3D" id="1.25.10.10">
    <property type="entry name" value="Leucine-rich Repeat Variant"/>
    <property type="match status" value="1"/>
</dbReference>
<dbReference type="SUPFAM" id="SSF48371">
    <property type="entry name" value="ARM repeat"/>
    <property type="match status" value="1"/>
</dbReference>
<dbReference type="InterPro" id="IPR011989">
    <property type="entry name" value="ARM-like"/>
</dbReference>
<dbReference type="SUPFAM" id="SSF51197">
    <property type="entry name" value="Clavaminate synthase-like"/>
    <property type="match status" value="1"/>
</dbReference>
<feature type="region of interest" description="Disordered" evidence="1">
    <location>
        <begin position="96"/>
        <end position="121"/>
    </location>
</feature>
<proteinExistence type="predicted"/>
<gene>
    <name evidence="2" type="ORF">EVA68_03200</name>
</gene>
<name>A0A520S310_9GAMM</name>
<evidence type="ECO:0000256" key="1">
    <source>
        <dbReference type="SAM" id="MobiDB-lite"/>
    </source>
</evidence>
<protein>
    <recommendedName>
        <fullName evidence="4">HEAT repeat domain-containing protein</fullName>
    </recommendedName>
</protein>